<organism evidence="10 11">
    <name type="scientific">Guyanagaster necrorhizus</name>
    <dbReference type="NCBI Taxonomy" id="856835"/>
    <lineage>
        <taxon>Eukaryota</taxon>
        <taxon>Fungi</taxon>
        <taxon>Dikarya</taxon>
        <taxon>Basidiomycota</taxon>
        <taxon>Agaricomycotina</taxon>
        <taxon>Agaricomycetes</taxon>
        <taxon>Agaricomycetidae</taxon>
        <taxon>Agaricales</taxon>
        <taxon>Marasmiineae</taxon>
        <taxon>Physalacriaceae</taxon>
        <taxon>Guyanagaster</taxon>
    </lineage>
</organism>
<feature type="region of interest" description="Disordered" evidence="7">
    <location>
        <begin position="824"/>
        <end position="847"/>
    </location>
</feature>
<keyword evidence="6" id="KW-0175">Coiled coil</keyword>
<feature type="domain" description="VASt" evidence="9">
    <location>
        <begin position="633"/>
        <end position="804"/>
    </location>
</feature>
<comment type="caution">
    <text evidence="10">The sequence shown here is derived from an EMBL/GenBank/DDBJ whole genome shotgun (WGS) entry which is preliminary data.</text>
</comment>
<gene>
    <name evidence="10" type="ORF">BT62DRAFT_931901</name>
</gene>
<feature type="compositionally biased region" description="Polar residues" evidence="7">
    <location>
        <begin position="343"/>
        <end position="357"/>
    </location>
</feature>
<feature type="compositionally biased region" description="Acidic residues" evidence="7">
    <location>
        <begin position="425"/>
        <end position="442"/>
    </location>
</feature>
<dbReference type="GO" id="GO:0032934">
    <property type="term" value="F:sterol binding"/>
    <property type="evidence" value="ECO:0007669"/>
    <property type="project" value="TreeGrafter"/>
</dbReference>
<evidence type="ECO:0000256" key="5">
    <source>
        <dbReference type="ARBA" id="ARBA00023136"/>
    </source>
</evidence>
<dbReference type="OrthoDB" id="2162691at2759"/>
<feature type="compositionally biased region" description="Low complexity" evidence="7">
    <location>
        <begin position="155"/>
        <end position="173"/>
    </location>
</feature>
<feature type="compositionally biased region" description="Polar residues" evidence="7">
    <location>
        <begin position="295"/>
        <end position="307"/>
    </location>
</feature>
<protein>
    <recommendedName>
        <fullName evidence="9">VASt domain-containing protein</fullName>
    </recommendedName>
</protein>
<evidence type="ECO:0000256" key="4">
    <source>
        <dbReference type="ARBA" id="ARBA00022989"/>
    </source>
</evidence>
<dbReference type="GO" id="GO:0140268">
    <property type="term" value="C:endoplasmic reticulum-plasma membrane contact site"/>
    <property type="evidence" value="ECO:0007669"/>
    <property type="project" value="TreeGrafter"/>
</dbReference>
<evidence type="ECO:0000256" key="7">
    <source>
        <dbReference type="SAM" id="MobiDB-lite"/>
    </source>
</evidence>
<feature type="region of interest" description="Disordered" evidence="7">
    <location>
        <begin position="1"/>
        <end position="442"/>
    </location>
</feature>
<dbReference type="PROSITE" id="PS51778">
    <property type="entry name" value="VAST"/>
    <property type="match status" value="1"/>
</dbReference>
<dbReference type="SMART" id="SM00568">
    <property type="entry name" value="GRAM"/>
    <property type="match status" value="1"/>
</dbReference>
<dbReference type="Pfam" id="PF02893">
    <property type="entry name" value="GRAM"/>
    <property type="match status" value="1"/>
</dbReference>
<dbReference type="GO" id="GO:0005886">
    <property type="term" value="C:plasma membrane"/>
    <property type="evidence" value="ECO:0007669"/>
    <property type="project" value="TreeGrafter"/>
</dbReference>
<dbReference type="InterPro" id="IPR031968">
    <property type="entry name" value="VASt"/>
</dbReference>
<feature type="compositionally biased region" description="Polar residues" evidence="7">
    <location>
        <begin position="222"/>
        <end position="247"/>
    </location>
</feature>
<dbReference type="Proteomes" id="UP000812287">
    <property type="component" value="Unassembled WGS sequence"/>
</dbReference>
<dbReference type="EMBL" id="MU250534">
    <property type="protein sequence ID" value="KAG7446474.1"/>
    <property type="molecule type" value="Genomic_DNA"/>
</dbReference>
<dbReference type="Pfam" id="PF16016">
    <property type="entry name" value="VASt"/>
    <property type="match status" value="1"/>
</dbReference>
<comment type="subcellular location">
    <subcellularLocation>
        <location evidence="1">Membrane</location>
        <topology evidence="1">Single-pass membrane protein</topology>
    </subcellularLocation>
</comment>
<evidence type="ECO:0000256" key="6">
    <source>
        <dbReference type="SAM" id="Coils"/>
    </source>
</evidence>
<dbReference type="CDD" id="cd13220">
    <property type="entry name" value="PH-GRAM_GRAMDC"/>
    <property type="match status" value="1"/>
</dbReference>
<dbReference type="InterPro" id="IPR011993">
    <property type="entry name" value="PH-like_dom_sf"/>
</dbReference>
<dbReference type="GO" id="GO:0032366">
    <property type="term" value="P:intracellular sterol transport"/>
    <property type="evidence" value="ECO:0007669"/>
    <property type="project" value="TreeGrafter"/>
</dbReference>
<dbReference type="InterPro" id="IPR004182">
    <property type="entry name" value="GRAM"/>
</dbReference>
<proteinExistence type="inferred from homology"/>
<dbReference type="InterPro" id="IPR051482">
    <property type="entry name" value="Cholesterol_transport"/>
</dbReference>
<dbReference type="AlphaFoldDB" id="A0A9P7VUQ1"/>
<dbReference type="GO" id="GO:0005739">
    <property type="term" value="C:mitochondrion"/>
    <property type="evidence" value="ECO:0007669"/>
    <property type="project" value="TreeGrafter"/>
</dbReference>
<sequence length="1000" mass="108447">MAPNFFSKLVKSPSSTHSRDRSIDFQQSPSPAPRSRTSSAISMSASPPGSIFASGSPVKKATNSQASRINTSQLDQDANPSVMVVPPSPSSATGDSNKEKENSIANGSSGMDGSASIANNSVRHRTPSSPSKRPFELPVLPTVADVATSSSKTVPPSQSRPPSRSNTASSSKSNLREAFTKNTTSTAPPLPAGGTLATPFTPEIHRKSSNKSLRDVPPPLPISTTHSRAATTPDLSLGNANDSQNADDASKSAIVESPTSITMPEFPVGSRENPGRAVRNGKTFLAGSLDRDATSVKSVITPQNGKKPTSRPWKRPSTKPTGLASAIAASGLAMANPVLSPPHQVQLSPPAQRKSSLPSPPYLNHTGSTSAVSSHTRAGSSDFSPKSKRSSTASPRRKSMSIHSDINSEYIDDQAGGGPDYYSGLEDETSDEDEGDSDDLDPLMDLDLASSDIPVTGFAVASSRRNADFHELFPAIPEGDYLIEDYGCALQREILIQGRLYISENHICFHANIFGWITDLSIPIYEIIALEKKMTAFVIPNAIQITTRQAKYNFASFLSRDTTFDVIYNIWRLARPEDTQSLGSGSVEQAADQILEGTVIGGSVNGDAVIVGKQVGTVKRKVTQCQCGKDGTHYSEKALEMIIPGTPERIYNLMFASGFMKEFLVVDQKLIDIQVSDWAPIEPGSNLLARNMSYIKPLSNSVGPKQTKCEIHDETEHCDFDDYIVTVTTTRTPDVPSGGVFSVKTRTCIMWASAMSSKVIVTTQVEWTGRSFIKGIIERSAIDGQKVYHVDLEKAMRAYIQEHQSEFVPEGVDPAALTLVEPAEDVKQPTLEPTSEEGRKQREHERNRRGLQWAWDTFEGAASVAKQSTKGALELIGDAWDQSSSTTILIFIIVLLVISNIWTLARMGYKAESGRRKVLQTTEEREKWIHGVVTALWDELSAGKGAVVAVTDGHFDPTKIGDEIISMTRRLDDMEERIRHIKENLRDVIMDVNTGAEMLD</sequence>
<dbReference type="GO" id="GO:0032541">
    <property type="term" value="C:cortical endoplasmic reticulum"/>
    <property type="evidence" value="ECO:0007669"/>
    <property type="project" value="TreeGrafter"/>
</dbReference>
<evidence type="ECO:0000259" key="9">
    <source>
        <dbReference type="PROSITE" id="PS51778"/>
    </source>
</evidence>
<accession>A0A9P7VUQ1</accession>
<dbReference type="PANTHER" id="PTHR23319">
    <property type="entry name" value="GRAM DOMAIN CONTAINING 1B, ISOFORM E"/>
    <property type="match status" value="1"/>
</dbReference>
<evidence type="ECO:0000256" key="2">
    <source>
        <dbReference type="ARBA" id="ARBA00006582"/>
    </source>
</evidence>
<evidence type="ECO:0000313" key="11">
    <source>
        <dbReference type="Proteomes" id="UP000812287"/>
    </source>
</evidence>
<comment type="similarity">
    <text evidence="2">Belongs to the YSP2 family.</text>
</comment>
<dbReference type="GO" id="GO:0005789">
    <property type="term" value="C:endoplasmic reticulum membrane"/>
    <property type="evidence" value="ECO:0007669"/>
    <property type="project" value="TreeGrafter"/>
</dbReference>
<evidence type="ECO:0000313" key="10">
    <source>
        <dbReference type="EMBL" id="KAG7446474.1"/>
    </source>
</evidence>
<dbReference type="Gene3D" id="2.30.29.30">
    <property type="entry name" value="Pleckstrin-homology domain (PH domain)/Phosphotyrosine-binding domain (PTB)"/>
    <property type="match status" value="1"/>
</dbReference>
<keyword evidence="11" id="KW-1185">Reference proteome</keyword>
<keyword evidence="4 8" id="KW-1133">Transmembrane helix</keyword>
<feature type="compositionally biased region" description="Low complexity" evidence="7">
    <location>
        <begin position="33"/>
        <end position="51"/>
    </location>
</feature>
<keyword evidence="3 8" id="KW-0812">Transmembrane</keyword>
<feature type="compositionally biased region" description="Polar residues" evidence="7">
    <location>
        <begin position="61"/>
        <end position="79"/>
    </location>
</feature>
<feature type="compositionally biased region" description="Basic residues" evidence="7">
    <location>
        <begin position="308"/>
        <end position="317"/>
    </location>
</feature>
<feature type="transmembrane region" description="Helical" evidence="8">
    <location>
        <begin position="888"/>
        <end position="909"/>
    </location>
</feature>
<evidence type="ECO:0000256" key="1">
    <source>
        <dbReference type="ARBA" id="ARBA00004167"/>
    </source>
</evidence>
<evidence type="ECO:0000256" key="3">
    <source>
        <dbReference type="ARBA" id="ARBA00022692"/>
    </source>
</evidence>
<reference evidence="10" key="1">
    <citation type="submission" date="2020-11" db="EMBL/GenBank/DDBJ databases">
        <title>Adaptations for nitrogen fixation in a non-lichenized fungal sporocarp promotes dispersal by wood-feeding termites.</title>
        <authorList>
            <consortium name="DOE Joint Genome Institute"/>
            <person name="Koch R.A."/>
            <person name="Yoon G."/>
            <person name="Arayal U."/>
            <person name="Lail K."/>
            <person name="Amirebrahimi M."/>
            <person name="Labutti K."/>
            <person name="Lipzen A."/>
            <person name="Riley R."/>
            <person name="Barry K."/>
            <person name="Henrissat B."/>
            <person name="Grigoriev I.V."/>
            <person name="Herr J.R."/>
            <person name="Aime M.C."/>
        </authorList>
    </citation>
    <scope>NUCLEOTIDE SEQUENCE</scope>
    <source>
        <strain evidence="10">MCA 3950</strain>
    </source>
</reference>
<keyword evidence="5 8" id="KW-0472">Membrane</keyword>
<evidence type="ECO:0000256" key="8">
    <source>
        <dbReference type="SAM" id="Phobius"/>
    </source>
</evidence>
<dbReference type="PANTHER" id="PTHR23319:SF4">
    <property type="entry name" value="GRAM DOMAIN CONTAINING 1B, ISOFORM E"/>
    <property type="match status" value="1"/>
</dbReference>
<feature type="compositionally biased region" description="Low complexity" evidence="7">
    <location>
        <begin position="322"/>
        <end position="335"/>
    </location>
</feature>
<feature type="compositionally biased region" description="Polar residues" evidence="7">
    <location>
        <begin position="365"/>
        <end position="379"/>
    </location>
</feature>
<dbReference type="GeneID" id="66108536"/>
<name>A0A9P7VUQ1_9AGAR</name>
<feature type="coiled-coil region" evidence="6">
    <location>
        <begin position="964"/>
        <end position="991"/>
    </location>
</feature>
<dbReference type="GO" id="GO:0120015">
    <property type="term" value="F:sterol transfer activity"/>
    <property type="evidence" value="ECO:0007669"/>
    <property type="project" value="TreeGrafter"/>
</dbReference>
<feature type="compositionally biased region" description="Polar residues" evidence="7">
    <location>
        <begin position="103"/>
        <end position="131"/>
    </location>
</feature>
<feature type="compositionally biased region" description="Basic and acidic residues" evidence="7">
    <location>
        <begin position="836"/>
        <end position="847"/>
    </location>
</feature>
<dbReference type="RefSeq" id="XP_043039974.1">
    <property type="nucleotide sequence ID" value="XM_043186239.1"/>
</dbReference>